<dbReference type="WBParaSite" id="ECPE_0000124501-mRNA-1">
    <property type="protein sequence ID" value="ECPE_0000124501-mRNA-1"/>
    <property type="gene ID" value="ECPE_0000124501"/>
</dbReference>
<reference evidence="1" key="1">
    <citation type="submission" date="2016-06" db="UniProtKB">
        <authorList>
            <consortium name="WormBaseParasite"/>
        </authorList>
    </citation>
    <scope>IDENTIFICATION</scope>
</reference>
<dbReference type="AlphaFoldDB" id="A0A183A2R0"/>
<protein>
    <submittedName>
        <fullName evidence="1">Lipase</fullName>
    </submittedName>
</protein>
<proteinExistence type="predicted"/>
<organism evidence="1">
    <name type="scientific">Echinostoma caproni</name>
    <dbReference type="NCBI Taxonomy" id="27848"/>
    <lineage>
        <taxon>Eukaryota</taxon>
        <taxon>Metazoa</taxon>
        <taxon>Spiralia</taxon>
        <taxon>Lophotrochozoa</taxon>
        <taxon>Platyhelminthes</taxon>
        <taxon>Trematoda</taxon>
        <taxon>Digenea</taxon>
        <taxon>Plagiorchiida</taxon>
        <taxon>Echinostomata</taxon>
        <taxon>Echinostomatoidea</taxon>
        <taxon>Echinostomatidae</taxon>
        <taxon>Echinostoma</taxon>
    </lineage>
</organism>
<name>A0A183A2R0_9TREM</name>
<accession>A0A183A2R0</accession>
<evidence type="ECO:0000313" key="1">
    <source>
        <dbReference type="WBParaSite" id="ECPE_0000124501-mRNA-1"/>
    </source>
</evidence>
<sequence>LGCTPDCRCLPSYSDSGWFGPDEGLGSTPAMDNLARAMVVGHGCIHRFDYMRPHSGPGRGTHPLPHLQGVLSLGA</sequence>